<dbReference type="InterPro" id="IPR000219">
    <property type="entry name" value="DH_dom"/>
</dbReference>
<evidence type="ECO:0000313" key="6">
    <source>
        <dbReference type="RefSeq" id="XP_033800184.1"/>
    </source>
</evidence>
<dbReference type="AlphaFoldDB" id="A0A6P8QSH2"/>
<dbReference type="Proteomes" id="UP000515159">
    <property type="component" value="Chromosome 5"/>
</dbReference>
<dbReference type="PROSITE" id="PS00741">
    <property type="entry name" value="DH_1"/>
    <property type="match status" value="1"/>
</dbReference>
<dbReference type="InterPro" id="IPR035899">
    <property type="entry name" value="DBL_dom_sf"/>
</dbReference>
<dbReference type="GO" id="GO:0035556">
    <property type="term" value="P:intracellular signal transduction"/>
    <property type="evidence" value="ECO:0007669"/>
    <property type="project" value="InterPro"/>
</dbReference>
<dbReference type="PROSITE" id="PS50010">
    <property type="entry name" value="DH_2"/>
    <property type="match status" value="1"/>
</dbReference>
<protein>
    <submittedName>
        <fullName evidence="6">Breakpoint cluster region protein-like</fullName>
    </submittedName>
</protein>
<dbReference type="InterPro" id="IPR001331">
    <property type="entry name" value="GDS_CDC24_CS"/>
</dbReference>
<dbReference type="RefSeq" id="XP_033800184.1">
    <property type="nucleotide sequence ID" value="XM_033944293.1"/>
</dbReference>
<organism evidence="5 6">
    <name type="scientific">Geotrypetes seraphini</name>
    <name type="common">Gaboon caecilian</name>
    <name type="synonym">Caecilia seraphini</name>
    <dbReference type="NCBI Taxonomy" id="260995"/>
    <lineage>
        <taxon>Eukaryota</taxon>
        <taxon>Metazoa</taxon>
        <taxon>Chordata</taxon>
        <taxon>Craniata</taxon>
        <taxon>Vertebrata</taxon>
        <taxon>Euteleostomi</taxon>
        <taxon>Amphibia</taxon>
        <taxon>Gymnophiona</taxon>
        <taxon>Geotrypetes</taxon>
    </lineage>
</organism>
<dbReference type="GO" id="GO:0016020">
    <property type="term" value="C:membrane"/>
    <property type="evidence" value="ECO:0007669"/>
    <property type="project" value="TreeGrafter"/>
</dbReference>
<dbReference type="SUPFAM" id="SSF50729">
    <property type="entry name" value="PH domain-like"/>
    <property type="match status" value="1"/>
</dbReference>
<evidence type="ECO:0000259" key="2">
    <source>
        <dbReference type="PROSITE" id="PS50003"/>
    </source>
</evidence>
<dbReference type="Gene3D" id="1.10.555.10">
    <property type="entry name" value="Rho GTPase activation protein"/>
    <property type="match status" value="1"/>
</dbReference>
<dbReference type="GO" id="GO:0005085">
    <property type="term" value="F:guanyl-nucleotide exchange factor activity"/>
    <property type="evidence" value="ECO:0007669"/>
    <property type="project" value="InterPro"/>
</dbReference>
<feature type="domain" description="Rho-GAP" evidence="4">
    <location>
        <begin position="540"/>
        <end position="731"/>
    </location>
</feature>
<dbReference type="KEGG" id="gsh:117360487"/>
<dbReference type="InterPro" id="IPR011993">
    <property type="entry name" value="PH-like_dom_sf"/>
</dbReference>
<dbReference type="Gene3D" id="1.20.900.10">
    <property type="entry name" value="Dbl homology (DH) domain"/>
    <property type="match status" value="1"/>
</dbReference>
<dbReference type="InterPro" id="IPR008936">
    <property type="entry name" value="Rho_GTPase_activation_prot"/>
</dbReference>
<dbReference type="SMART" id="SM00233">
    <property type="entry name" value="PH"/>
    <property type="match status" value="1"/>
</dbReference>
<evidence type="ECO:0000259" key="4">
    <source>
        <dbReference type="PROSITE" id="PS50238"/>
    </source>
</evidence>
<dbReference type="CDD" id="cd00160">
    <property type="entry name" value="RhoGEF"/>
    <property type="match status" value="1"/>
</dbReference>
<dbReference type="OrthoDB" id="2155291at2759"/>
<dbReference type="InterPro" id="IPR000198">
    <property type="entry name" value="RhoGAP_dom"/>
</dbReference>
<dbReference type="SUPFAM" id="SSF48065">
    <property type="entry name" value="DBL homology domain (DH-domain)"/>
    <property type="match status" value="1"/>
</dbReference>
<dbReference type="InParanoid" id="A0A6P8QSH2"/>
<dbReference type="Pfam" id="PF00621">
    <property type="entry name" value="RhoGEF"/>
    <property type="match status" value="1"/>
</dbReference>
<accession>A0A6P8QSH2</accession>
<evidence type="ECO:0000259" key="3">
    <source>
        <dbReference type="PROSITE" id="PS50010"/>
    </source>
</evidence>
<dbReference type="SMART" id="SM00324">
    <property type="entry name" value="RhoGAP"/>
    <property type="match status" value="1"/>
</dbReference>
<reference evidence="6" key="1">
    <citation type="submission" date="2025-08" db="UniProtKB">
        <authorList>
            <consortium name="RefSeq"/>
        </authorList>
    </citation>
    <scope>IDENTIFICATION</scope>
</reference>
<keyword evidence="5" id="KW-1185">Reference proteome</keyword>
<dbReference type="PANTHER" id="PTHR23182">
    <property type="entry name" value="BREAKPOINT CLUSTER REGION PROTEIN BCR"/>
    <property type="match status" value="1"/>
</dbReference>
<keyword evidence="1" id="KW-0343">GTPase activation</keyword>
<dbReference type="PANTHER" id="PTHR23182:SF6">
    <property type="entry name" value="ACTIVE BREAKPOINT CLUSTER REGION-RELATED PROTEIN-LIKE"/>
    <property type="match status" value="1"/>
</dbReference>
<dbReference type="Gene3D" id="2.30.29.30">
    <property type="entry name" value="Pleckstrin-homology domain (PH domain)/Phosphotyrosine-binding domain (PTB)"/>
    <property type="match status" value="1"/>
</dbReference>
<name>A0A6P8QSH2_GEOSA</name>
<feature type="domain" description="DH" evidence="3">
    <location>
        <begin position="1"/>
        <end position="184"/>
    </location>
</feature>
<sequence length="745" mass="85092">MVLERIMYYERQYLKGLEALALLMKPLKMAASSSQPVLSTLQVQTIFFQVPELLELHQQFYQGLKQSQEQQLVGHLFQRLVKQLGIYRAFISNHQLSLLTVRKCSSSDQRFQNLAASIKVGVYTGDPIFYTLEELLLMPIDRVTRNTLALHDLLNHTPEEHPDHPLLQEALSISKDFLSGVNKEIVPQKNGENTARFKRRYLVKDGFLVDVSDGSRRLRHLFLFNDFLLCAKLKQGKQDYYKHEWSIPLTDLTLQSLVEEDIVAAIPIESQELINDTRKLIHQTRLEIQEEKKQNRGSVKKVLDKTRKKLLDCELWLIQNSPMMPLCIHSKIGKSYTFLLSSEFELHEWKEQIEQARNRNLDSVPLSLSDIMKLTSSLPQFRSTIRPPLQSSSDDNHSSLLFGTLELRLHSLQGFQTPASLYFSLEMDSFGYFEKFVESGDIAPETMTDWEKEFELHAEGAQALRFLSYESCRRVTHCSQRRLMGRSQIQLDPNTLQAQDWREINLDLNGLHLSLSLKFTPRELQPACALTGAQKEVFGKQIESIVKNEGSPVPHLIRLCAAEVESRGLNEVGIYRISGLATDVQSLKNLFNTDVKEASSHMKTLDIHAVAGILKLFLRELPEPLLTFHLFKDFTRVIGITDTVERKEQLMCLVHCLPKANFDTLVFLLDHLIRVASFESANKMSLYNLATVFGPTLLQQLPGDSPLDISQEVVVQVQALLHLLQCNLSIEEGQQKPTTSDSLEA</sequence>
<dbReference type="PROSITE" id="PS50238">
    <property type="entry name" value="RHOGAP"/>
    <property type="match status" value="1"/>
</dbReference>
<evidence type="ECO:0000256" key="1">
    <source>
        <dbReference type="ARBA" id="ARBA00022468"/>
    </source>
</evidence>
<dbReference type="InterPro" id="IPR001849">
    <property type="entry name" value="PH_domain"/>
</dbReference>
<feature type="domain" description="PH" evidence="2">
    <location>
        <begin position="201"/>
        <end position="358"/>
    </location>
</feature>
<dbReference type="SMART" id="SM00325">
    <property type="entry name" value="RhoGEF"/>
    <property type="match status" value="1"/>
</dbReference>
<evidence type="ECO:0000313" key="5">
    <source>
        <dbReference type="Proteomes" id="UP000515159"/>
    </source>
</evidence>
<dbReference type="PROSITE" id="PS50003">
    <property type="entry name" value="PH_DOMAIN"/>
    <property type="match status" value="1"/>
</dbReference>
<dbReference type="Pfam" id="PF00620">
    <property type="entry name" value="RhoGAP"/>
    <property type="match status" value="1"/>
</dbReference>
<dbReference type="GeneID" id="117360487"/>
<dbReference type="InterPro" id="IPR037769">
    <property type="entry name" value="Abr/Bcr"/>
</dbReference>
<dbReference type="GO" id="GO:0005096">
    <property type="term" value="F:GTPase activator activity"/>
    <property type="evidence" value="ECO:0007669"/>
    <property type="project" value="UniProtKB-KW"/>
</dbReference>
<proteinExistence type="predicted"/>
<dbReference type="SUPFAM" id="SSF48350">
    <property type="entry name" value="GTPase activation domain, GAP"/>
    <property type="match status" value="1"/>
</dbReference>
<gene>
    <name evidence="6" type="primary">LOC117360487</name>
</gene>